<evidence type="ECO:0000313" key="10">
    <source>
        <dbReference type="EMBL" id="OCB88655.1"/>
    </source>
</evidence>
<keyword evidence="11" id="KW-1185">Reference proteome</keyword>
<dbReference type="AlphaFoldDB" id="A0A9Q5HZE4"/>
<evidence type="ECO:0000256" key="3">
    <source>
        <dbReference type="ARBA" id="ARBA00022801"/>
    </source>
</evidence>
<keyword evidence="5 8" id="KW-1133">Transmembrane helix</keyword>
<gene>
    <name evidence="10" type="ORF">A7U60_g4198</name>
</gene>
<evidence type="ECO:0000256" key="4">
    <source>
        <dbReference type="ARBA" id="ARBA00022963"/>
    </source>
</evidence>
<evidence type="ECO:0000256" key="6">
    <source>
        <dbReference type="ARBA" id="ARBA00023098"/>
    </source>
</evidence>
<evidence type="ECO:0000256" key="7">
    <source>
        <dbReference type="ARBA" id="ARBA00023136"/>
    </source>
</evidence>
<dbReference type="Pfam" id="PF00561">
    <property type="entry name" value="Abhydrolase_1"/>
    <property type="match status" value="1"/>
</dbReference>
<dbReference type="InterPro" id="IPR000073">
    <property type="entry name" value="AB_hydrolase_1"/>
</dbReference>
<keyword evidence="2 8" id="KW-0812">Transmembrane</keyword>
<dbReference type="PANTHER" id="PTHR11005">
    <property type="entry name" value="LYSOSOMAL ACID LIPASE-RELATED"/>
    <property type="match status" value="1"/>
</dbReference>
<dbReference type="FunFam" id="3.40.50.1820:FF:000095">
    <property type="entry name" value="Triglyceride lipase-cholesterol esterase"/>
    <property type="match status" value="1"/>
</dbReference>
<comment type="caution">
    <text evidence="10">The sequence shown here is derived from an EMBL/GenBank/DDBJ whole genome shotgun (WGS) entry which is preliminary data.</text>
</comment>
<proteinExistence type="predicted"/>
<keyword evidence="3" id="KW-0378">Hydrolase</keyword>
<evidence type="ECO:0000259" key="9">
    <source>
        <dbReference type="Pfam" id="PF00561"/>
    </source>
</evidence>
<dbReference type="OrthoDB" id="9974421at2759"/>
<protein>
    <submittedName>
        <fullName evidence="10">Alpha/beta-hydrolase</fullName>
    </submittedName>
</protein>
<dbReference type="GO" id="GO:0016020">
    <property type="term" value="C:membrane"/>
    <property type="evidence" value="ECO:0007669"/>
    <property type="project" value="UniProtKB-SubCell"/>
</dbReference>
<keyword evidence="6" id="KW-0443">Lipid metabolism</keyword>
<evidence type="ECO:0000256" key="5">
    <source>
        <dbReference type="ARBA" id="ARBA00022989"/>
    </source>
</evidence>
<dbReference type="SUPFAM" id="SSF53474">
    <property type="entry name" value="alpha/beta-Hydrolases"/>
    <property type="match status" value="1"/>
</dbReference>
<evidence type="ECO:0000256" key="8">
    <source>
        <dbReference type="SAM" id="Phobius"/>
    </source>
</evidence>
<dbReference type="Gene3D" id="3.40.50.1820">
    <property type="entry name" value="alpha/beta hydrolase"/>
    <property type="match status" value="1"/>
</dbReference>
<keyword evidence="7 8" id="KW-0472">Membrane</keyword>
<keyword evidence="4" id="KW-0442">Lipid degradation</keyword>
<accession>A0A9Q5HZE4</accession>
<dbReference type="InterPro" id="IPR029058">
    <property type="entry name" value="AB_hydrolase_fold"/>
</dbReference>
<dbReference type="EMBL" id="LNZH02000174">
    <property type="protein sequence ID" value="OCB88655.1"/>
    <property type="molecule type" value="Genomic_DNA"/>
</dbReference>
<sequence length="500" mass="56209">MARLPLLGRLYYREYVAVTVGFLVLFFEGILRFVILFLPNPIIWWFREQTRRLFKAFMHIDGPFSHSMFSTGVSSEEAHRAHSIRVAVEFGDLCKVYGYEWEEHIVHTKDGFLLALHRIPRARGEVYGDKAKKPVVYLHHGLLMCSDVFLCTTRASRALPLVLAEAGYDVWLGNNRGNKYSRKHMSLSPHSLSFWNFGMDEYALYDIPDSISYILETTGESSLSYVGFSQGTAQAFAALSINPALNKKVNVFVALAPAISPSGLSAPLVDGLMKASPALMYLFFGRRSILESTTTWQSILYPPIFTAIISRSLSFLFAWSSARITTTQKIAAYAHLYSTTSTKAVVHWFQIMRNAEFTMYDDDVRSGLSPLVFKAGDRGKARFYYRPARFPTRNIKTPTVLLYGTRDSLVDIDVMRSQLPGHAKAIPLDGYEHLDILWGEHIHREVIPHVLRALRDNARIPEPIINVKAEPGTAKVNGYGSGSENGHTGATIDIDDLADI</sequence>
<dbReference type="GO" id="GO:0016042">
    <property type="term" value="P:lipid catabolic process"/>
    <property type="evidence" value="ECO:0007669"/>
    <property type="project" value="UniProtKB-KW"/>
</dbReference>
<reference evidence="10" key="1">
    <citation type="submission" date="2016-06" db="EMBL/GenBank/DDBJ databases">
        <title>Draft Genome sequence of the fungus Inonotus baumii.</title>
        <authorList>
            <person name="Zhu H."/>
            <person name="Lin W."/>
        </authorList>
    </citation>
    <scope>NUCLEOTIDE SEQUENCE</scope>
    <source>
        <strain evidence="10">821</strain>
    </source>
</reference>
<organism evidence="10 11">
    <name type="scientific">Sanghuangporus baumii</name>
    <name type="common">Phellinus baumii</name>
    <dbReference type="NCBI Taxonomy" id="108892"/>
    <lineage>
        <taxon>Eukaryota</taxon>
        <taxon>Fungi</taxon>
        <taxon>Dikarya</taxon>
        <taxon>Basidiomycota</taxon>
        <taxon>Agaricomycotina</taxon>
        <taxon>Agaricomycetes</taxon>
        <taxon>Hymenochaetales</taxon>
        <taxon>Hymenochaetaceae</taxon>
        <taxon>Sanghuangporus</taxon>
    </lineage>
</organism>
<evidence type="ECO:0000313" key="11">
    <source>
        <dbReference type="Proteomes" id="UP000757232"/>
    </source>
</evidence>
<feature type="domain" description="AB hydrolase-1" evidence="9">
    <location>
        <begin position="134"/>
        <end position="438"/>
    </location>
</feature>
<dbReference type="Proteomes" id="UP000757232">
    <property type="component" value="Unassembled WGS sequence"/>
</dbReference>
<evidence type="ECO:0000256" key="2">
    <source>
        <dbReference type="ARBA" id="ARBA00022692"/>
    </source>
</evidence>
<dbReference type="GO" id="GO:0016787">
    <property type="term" value="F:hydrolase activity"/>
    <property type="evidence" value="ECO:0007669"/>
    <property type="project" value="UniProtKB-KW"/>
</dbReference>
<evidence type="ECO:0000256" key="1">
    <source>
        <dbReference type="ARBA" id="ARBA00004167"/>
    </source>
</evidence>
<name>A0A9Q5HZE4_SANBA</name>
<feature type="transmembrane region" description="Helical" evidence="8">
    <location>
        <begin position="20"/>
        <end position="46"/>
    </location>
</feature>
<comment type="subcellular location">
    <subcellularLocation>
        <location evidence="1">Membrane</location>
        <topology evidence="1">Single-pass membrane protein</topology>
    </subcellularLocation>
</comment>